<comment type="caution">
    <text evidence="1">The sequence shown here is derived from an EMBL/GenBank/DDBJ whole genome shotgun (WGS) entry which is preliminary data.</text>
</comment>
<dbReference type="InterPro" id="IPR003772">
    <property type="entry name" value="YceD"/>
</dbReference>
<evidence type="ECO:0000313" key="2">
    <source>
        <dbReference type="Proteomes" id="UP001522905"/>
    </source>
</evidence>
<keyword evidence="2" id="KW-1185">Reference proteome</keyword>
<protein>
    <submittedName>
        <fullName evidence="1">YceD family protein</fullName>
    </submittedName>
</protein>
<accession>A0ABT0I050</accession>
<sequence length="178" mass="20437">MKWSLNELSSYQDAPLSVTEKLDLEKDLLDRYPKYILSVDPVTVSAHVFYDSGNVIVNAKVTGKMVVPSSRSLDPVNVDLDFNINEVYVKDEYNLKKYEELGDVAFLIENQKVDFDKSVADNIILQIPMHILSPQEEEGKEMPKGSFWKVISEQEYNNPKAEDKTVDPRLAKLKDYFK</sequence>
<dbReference type="Proteomes" id="UP001522905">
    <property type="component" value="Unassembled WGS sequence"/>
</dbReference>
<evidence type="ECO:0000313" key="1">
    <source>
        <dbReference type="EMBL" id="MCK8624216.1"/>
    </source>
</evidence>
<gene>
    <name evidence="1" type="ORF">LNP07_01580</name>
</gene>
<proteinExistence type="predicted"/>
<name>A0ABT0I050_9LACO</name>
<organism evidence="1 2">
    <name type="scientific">Apilactobacillus xinyiensis</name>
    <dbReference type="NCBI Taxonomy" id="2841032"/>
    <lineage>
        <taxon>Bacteria</taxon>
        <taxon>Bacillati</taxon>
        <taxon>Bacillota</taxon>
        <taxon>Bacilli</taxon>
        <taxon>Lactobacillales</taxon>
        <taxon>Lactobacillaceae</taxon>
        <taxon>Apilactobacillus</taxon>
    </lineage>
</organism>
<dbReference type="Pfam" id="PF02620">
    <property type="entry name" value="YceD"/>
    <property type="match status" value="1"/>
</dbReference>
<dbReference type="EMBL" id="JAJIAO010000001">
    <property type="protein sequence ID" value="MCK8624216.1"/>
    <property type="molecule type" value="Genomic_DNA"/>
</dbReference>
<dbReference type="RefSeq" id="WP_248601451.1">
    <property type="nucleotide sequence ID" value="NZ_JAJIAO010000001.1"/>
</dbReference>
<reference evidence="1 2" key="1">
    <citation type="submission" date="2021-11" db="EMBL/GenBank/DDBJ databases">
        <title>Comparative genomics of bee honey and flower isolates.</title>
        <authorList>
            <person name="Bechtner J.D."/>
            <person name="Gallus M.K."/>
            <person name="Ehrmann M."/>
        </authorList>
    </citation>
    <scope>NUCLEOTIDE SEQUENCE [LARGE SCALE GENOMIC DNA]</scope>
    <source>
        <strain evidence="1 2">M161</strain>
    </source>
</reference>